<dbReference type="EMBL" id="MU129113">
    <property type="protein sequence ID" value="KAF9506351.1"/>
    <property type="molecule type" value="Genomic_DNA"/>
</dbReference>
<comment type="caution">
    <text evidence="1">The sequence shown here is derived from an EMBL/GenBank/DDBJ whole genome shotgun (WGS) entry which is preliminary data.</text>
</comment>
<name>A0A9P6AII4_9AGAM</name>
<protein>
    <submittedName>
        <fullName evidence="1">Uncharacterized protein</fullName>
    </submittedName>
</protein>
<reference evidence="1" key="1">
    <citation type="journal article" date="2020" name="Nat. Commun.">
        <title>Large-scale genome sequencing of mycorrhizal fungi provides insights into the early evolution of symbiotic traits.</title>
        <authorList>
            <person name="Miyauchi S."/>
            <person name="Kiss E."/>
            <person name="Kuo A."/>
            <person name="Drula E."/>
            <person name="Kohler A."/>
            <person name="Sanchez-Garcia M."/>
            <person name="Morin E."/>
            <person name="Andreopoulos B."/>
            <person name="Barry K.W."/>
            <person name="Bonito G."/>
            <person name="Buee M."/>
            <person name="Carver A."/>
            <person name="Chen C."/>
            <person name="Cichocki N."/>
            <person name="Clum A."/>
            <person name="Culley D."/>
            <person name="Crous P.W."/>
            <person name="Fauchery L."/>
            <person name="Girlanda M."/>
            <person name="Hayes R.D."/>
            <person name="Keri Z."/>
            <person name="LaButti K."/>
            <person name="Lipzen A."/>
            <person name="Lombard V."/>
            <person name="Magnuson J."/>
            <person name="Maillard F."/>
            <person name="Murat C."/>
            <person name="Nolan M."/>
            <person name="Ohm R.A."/>
            <person name="Pangilinan J."/>
            <person name="Pereira M.F."/>
            <person name="Perotto S."/>
            <person name="Peter M."/>
            <person name="Pfister S."/>
            <person name="Riley R."/>
            <person name="Sitrit Y."/>
            <person name="Stielow J.B."/>
            <person name="Szollosi G."/>
            <person name="Zifcakova L."/>
            <person name="Stursova M."/>
            <person name="Spatafora J.W."/>
            <person name="Tedersoo L."/>
            <person name="Vaario L.M."/>
            <person name="Yamada A."/>
            <person name="Yan M."/>
            <person name="Wang P."/>
            <person name="Xu J."/>
            <person name="Bruns T."/>
            <person name="Baldrian P."/>
            <person name="Vilgalys R."/>
            <person name="Dunand C."/>
            <person name="Henrissat B."/>
            <person name="Grigoriev I.V."/>
            <person name="Hibbett D."/>
            <person name="Nagy L.G."/>
            <person name="Martin F.M."/>
        </authorList>
    </citation>
    <scope>NUCLEOTIDE SEQUENCE</scope>
    <source>
        <strain evidence="1">UP504</strain>
    </source>
</reference>
<accession>A0A9P6AII4</accession>
<organism evidence="1 2">
    <name type="scientific">Hydnum rufescens UP504</name>
    <dbReference type="NCBI Taxonomy" id="1448309"/>
    <lineage>
        <taxon>Eukaryota</taxon>
        <taxon>Fungi</taxon>
        <taxon>Dikarya</taxon>
        <taxon>Basidiomycota</taxon>
        <taxon>Agaricomycotina</taxon>
        <taxon>Agaricomycetes</taxon>
        <taxon>Cantharellales</taxon>
        <taxon>Hydnaceae</taxon>
        <taxon>Hydnum</taxon>
    </lineage>
</organism>
<keyword evidence="2" id="KW-1185">Reference proteome</keyword>
<feature type="non-terminal residue" evidence="1">
    <location>
        <position position="80"/>
    </location>
</feature>
<dbReference type="Proteomes" id="UP000886523">
    <property type="component" value="Unassembled WGS sequence"/>
</dbReference>
<dbReference type="AlphaFoldDB" id="A0A9P6AII4"/>
<proteinExistence type="predicted"/>
<sequence length="80" mass="9122">MRDGKEGCVRLLFRVTIFLDSFVDELKESNVPIPDGSPTAVRLFALESKLKAIKTDAKRWSELGPLDRYLKREEIKTGLL</sequence>
<dbReference type="OrthoDB" id="3307384at2759"/>
<evidence type="ECO:0000313" key="1">
    <source>
        <dbReference type="EMBL" id="KAF9506351.1"/>
    </source>
</evidence>
<gene>
    <name evidence="1" type="ORF">BS47DRAFT_1352831</name>
</gene>
<evidence type="ECO:0000313" key="2">
    <source>
        <dbReference type="Proteomes" id="UP000886523"/>
    </source>
</evidence>